<feature type="region of interest" description="Disordered" evidence="1">
    <location>
        <begin position="109"/>
        <end position="138"/>
    </location>
</feature>
<evidence type="ECO:0000313" key="3">
    <source>
        <dbReference type="EMBL" id="ODV89418.1"/>
    </source>
</evidence>
<organism evidence="3 4">
    <name type="scientific">Tortispora caseinolytica NRRL Y-17796</name>
    <dbReference type="NCBI Taxonomy" id="767744"/>
    <lineage>
        <taxon>Eukaryota</taxon>
        <taxon>Fungi</taxon>
        <taxon>Dikarya</taxon>
        <taxon>Ascomycota</taxon>
        <taxon>Saccharomycotina</taxon>
        <taxon>Trigonopsidomycetes</taxon>
        <taxon>Trigonopsidales</taxon>
        <taxon>Trigonopsidaceae</taxon>
        <taxon>Tortispora</taxon>
    </lineage>
</organism>
<feature type="chain" id="PRO_5009163141" evidence="2">
    <location>
        <begin position="19"/>
        <end position="513"/>
    </location>
</feature>
<evidence type="ECO:0000256" key="1">
    <source>
        <dbReference type="SAM" id="MobiDB-lite"/>
    </source>
</evidence>
<dbReference type="EMBL" id="KV453843">
    <property type="protein sequence ID" value="ODV89418.1"/>
    <property type="molecule type" value="Genomic_DNA"/>
</dbReference>
<feature type="compositionally biased region" description="Polar residues" evidence="1">
    <location>
        <begin position="480"/>
        <end position="489"/>
    </location>
</feature>
<proteinExistence type="predicted"/>
<protein>
    <submittedName>
        <fullName evidence="3">Uncharacterized protein</fullName>
    </submittedName>
</protein>
<reference evidence="4" key="1">
    <citation type="submission" date="2016-02" db="EMBL/GenBank/DDBJ databases">
        <title>Comparative genomics of biotechnologically important yeasts.</title>
        <authorList>
            <consortium name="DOE Joint Genome Institute"/>
            <person name="Riley R."/>
            <person name="Haridas S."/>
            <person name="Wolfe K.H."/>
            <person name="Lopes M.R."/>
            <person name="Hittinger C.T."/>
            <person name="Goker M."/>
            <person name="Salamov A."/>
            <person name="Wisecaver J."/>
            <person name="Long T.M."/>
            <person name="Aerts A.L."/>
            <person name="Barry K."/>
            <person name="Choi C."/>
            <person name="Clum A."/>
            <person name="Coughlan A.Y."/>
            <person name="Deshpande S."/>
            <person name="Douglass A.P."/>
            <person name="Hanson S.J."/>
            <person name="Klenk H.-P."/>
            <person name="Labutti K."/>
            <person name="Lapidus A."/>
            <person name="Lindquist E."/>
            <person name="Lipzen A."/>
            <person name="Meier-Kolthoff J.P."/>
            <person name="Ohm R.A."/>
            <person name="Otillar R.P."/>
            <person name="Pangilinan J."/>
            <person name="Peng Y."/>
            <person name="Rokas A."/>
            <person name="Rosa C.A."/>
            <person name="Scheuner C."/>
            <person name="Sibirny A.A."/>
            <person name="Slot J.C."/>
            <person name="Stielow J.B."/>
            <person name="Sun H."/>
            <person name="Kurtzman C.P."/>
            <person name="Blackwell M."/>
            <person name="Jeffries T.W."/>
            <person name="Grigoriev I.V."/>
        </authorList>
    </citation>
    <scope>NUCLEOTIDE SEQUENCE [LARGE SCALE GENOMIC DNA]</scope>
    <source>
        <strain evidence="4">NRRL Y-17796</strain>
    </source>
</reference>
<name>A0A1E4TCP9_9ASCO</name>
<feature type="compositionally biased region" description="Basic and acidic residues" evidence="1">
    <location>
        <begin position="399"/>
        <end position="412"/>
    </location>
</feature>
<feature type="region of interest" description="Disordered" evidence="1">
    <location>
        <begin position="399"/>
        <end position="513"/>
    </location>
</feature>
<evidence type="ECO:0000256" key="2">
    <source>
        <dbReference type="SAM" id="SignalP"/>
    </source>
</evidence>
<sequence length="513" mass="58160">MIKILLAALYILGPVTLAYPISSEKPSQVQIEYNYGYGQYATALRQPFTQLTKEKVDRLREDMTRMIHLTHDGLDKFTKETNQNLKNVKIDVQYLSNLIQTGVQKTVGSLKDKNNQTNEGQEQDSGESSDNSDNSNVKDIMSSFNEEELDKEIANIDDIRTYDEFKNWEQERFHALSDKVKEQLQANMNEYYVSALNDMGAVATNLIADPSNDKLDADMERISQVFSNDFEKMGKEYNDFVKTMDSNFGALAAKTESMKDSPEWKTKSAEEVKSIKDFVSQIEEQLKDLQTDFKPASKKGLGVQEIKSMLSDTEESSEDEEELYKRGVSDAYNKKSIPFPADKFKKISQKFDLSGDSHDHYNGVDAQVEQRAEYMYSDYGSDYGSEYEPEHHLSDYSEDHDHAIMESEDSGRPRYNAIVHQLPKPGRSSHTEYTEYPEDAEVQGNDGIFDGNSSPYAEASESDMEYMNKIAEASVHASGSGPSDSTGFSSDDRQFEDKFAEVWQKSFPGDSSQ</sequence>
<keyword evidence="2" id="KW-0732">Signal</keyword>
<keyword evidence="4" id="KW-1185">Reference proteome</keyword>
<gene>
    <name evidence="3" type="ORF">CANCADRAFT_139425</name>
</gene>
<feature type="signal peptide" evidence="2">
    <location>
        <begin position="1"/>
        <end position="18"/>
    </location>
</feature>
<dbReference type="AlphaFoldDB" id="A0A1E4TCP9"/>
<accession>A0A1E4TCP9</accession>
<dbReference type="Proteomes" id="UP000095023">
    <property type="component" value="Unassembled WGS sequence"/>
</dbReference>
<feature type="compositionally biased region" description="Basic and acidic residues" evidence="1">
    <location>
        <begin position="490"/>
        <end position="500"/>
    </location>
</feature>
<evidence type="ECO:0000313" key="4">
    <source>
        <dbReference type="Proteomes" id="UP000095023"/>
    </source>
</evidence>